<sequence>MDKHTKYQIKQAHQHQQKAVESLSVLYLYLNNLVKCRPIIHWLITTERRSPAST</sequence>
<reference evidence="1 2" key="1">
    <citation type="journal article" date="2018" name="Nat. Ecol. Evol.">
        <title>Pezizomycetes genomes reveal the molecular basis of ectomycorrhizal truffle lifestyle.</title>
        <authorList>
            <person name="Murat C."/>
            <person name="Payen T."/>
            <person name="Noel B."/>
            <person name="Kuo A."/>
            <person name="Morin E."/>
            <person name="Chen J."/>
            <person name="Kohler A."/>
            <person name="Krizsan K."/>
            <person name="Balestrini R."/>
            <person name="Da Silva C."/>
            <person name="Montanini B."/>
            <person name="Hainaut M."/>
            <person name="Levati E."/>
            <person name="Barry K.W."/>
            <person name="Belfiori B."/>
            <person name="Cichocki N."/>
            <person name="Clum A."/>
            <person name="Dockter R.B."/>
            <person name="Fauchery L."/>
            <person name="Guy J."/>
            <person name="Iotti M."/>
            <person name="Le Tacon F."/>
            <person name="Lindquist E.A."/>
            <person name="Lipzen A."/>
            <person name="Malagnac F."/>
            <person name="Mello A."/>
            <person name="Molinier V."/>
            <person name="Miyauchi S."/>
            <person name="Poulain J."/>
            <person name="Riccioni C."/>
            <person name="Rubini A."/>
            <person name="Sitrit Y."/>
            <person name="Splivallo R."/>
            <person name="Traeger S."/>
            <person name="Wang M."/>
            <person name="Zifcakova L."/>
            <person name="Wipf D."/>
            <person name="Zambonelli A."/>
            <person name="Paolocci F."/>
            <person name="Nowrousian M."/>
            <person name="Ottonello S."/>
            <person name="Baldrian P."/>
            <person name="Spatafora J.W."/>
            <person name="Henrissat B."/>
            <person name="Nagy L.G."/>
            <person name="Aury J.M."/>
            <person name="Wincker P."/>
            <person name="Grigoriev I.V."/>
            <person name="Bonfante P."/>
            <person name="Martin F.M."/>
        </authorList>
    </citation>
    <scope>NUCLEOTIDE SEQUENCE [LARGE SCALE GENOMIC DNA]</scope>
    <source>
        <strain evidence="1 2">120613-1</strain>
    </source>
</reference>
<keyword evidence="2" id="KW-1185">Reference proteome</keyword>
<dbReference type="Proteomes" id="UP000276215">
    <property type="component" value="Unassembled WGS sequence"/>
</dbReference>
<gene>
    <name evidence="1" type="ORF">L873DRAFT_1808237</name>
</gene>
<dbReference type="EMBL" id="ML120395">
    <property type="protein sequence ID" value="RPA98563.1"/>
    <property type="molecule type" value="Genomic_DNA"/>
</dbReference>
<organism evidence="1 2">
    <name type="scientific">Choiromyces venosus 120613-1</name>
    <dbReference type="NCBI Taxonomy" id="1336337"/>
    <lineage>
        <taxon>Eukaryota</taxon>
        <taxon>Fungi</taxon>
        <taxon>Dikarya</taxon>
        <taxon>Ascomycota</taxon>
        <taxon>Pezizomycotina</taxon>
        <taxon>Pezizomycetes</taxon>
        <taxon>Pezizales</taxon>
        <taxon>Tuberaceae</taxon>
        <taxon>Choiromyces</taxon>
    </lineage>
</organism>
<protein>
    <submittedName>
        <fullName evidence="1">Uncharacterized protein</fullName>
    </submittedName>
</protein>
<evidence type="ECO:0000313" key="1">
    <source>
        <dbReference type="EMBL" id="RPA98563.1"/>
    </source>
</evidence>
<name>A0A3N4JJY1_9PEZI</name>
<evidence type="ECO:0000313" key="2">
    <source>
        <dbReference type="Proteomes" id="UP000276215"/>
    </source>
</evidence>
<accession>A0A3N4JJY1</accession>
<dbReference type="AlphaFoldDB" id="A0A3N4JJY1"/>
<proteinExistence type="predicted"/>